<sequence>MSIDNGTFPCRLDVDQPPLLRGKVVNGRRTPTYVLAWVCSARKFFANLGDGKRGKVNFRNFMDVVSEKWGAYPNFPYSLQPTPYFAGDGNYYLIVMFNTANAEHATRVLNVDTDPLIQAAKISMGVDKDEEVEKTLAWFRFPLHWVEAEERQREAARFTMMQSTLSSP</sequence>
<reference evidence="1" key="1">
    <citation type="submission" date="2023-03" db="EMBL/GenBank/DDBJ databases">
        <title>Massive genome expansion in bonnet fungi (Mycena s.s.) driven by repeated elements and novel gene families across ecological guilds.</title>
        <authorList>
            <consortium name="Lawrence Berkeley National Laboratory"/>
            <person name="Harder C.B."/>
            <person name="Miyauchi S."/>
            <person name="Viragh M."/>
            <person name="Kuo A."/>
            <person name="Thoen E."/>
            <person name="Andreopoulos B."/>
            <person name="Lu D."/>
            <person name="Skrede I."/>
            <person name="Drula E."/>
            <person name="Henrissat B."/>
            <person name="Morin E."/>
            <person name="Kohler A."/>
            <person name="Barry K."/>
            <person name="LaButti K."/>
            <person name="Morin E."/>
            <person name="Salamov A."/>
            <person name="Lipzen A."/>
            <person name="Mereny Z."/>
            <person name="Hegedus B."/>
            <person name="Baldrian P."/>
            <person name="Stursova M."/>
            <person name="Weitz H."/>
            <person name="Taylor A."/>
            <person name="Grigoriev I.V."/>
            <person name="Nagy L.G."/>
            <person name="Martin F."/>
            <person name="Kauserud H."/>
        </authorList>
    </citation>
    <scope>NUCLEOTIDE SEQUENCE</scope>
    <source>
        <strain evidence="1">9144</strain>
    </source>
</reference>
<gene>
    <name evidence="1" type="ORF">GGX14DRAFT_574126</name>
</gene>
<evidence type="ECO:0000313" key="2">
    <source>
        <dbReference type="Proteomes" id="UP001219525"/>
    </source>
</evidence>
<dbReference type="AlphaFoldDB" id="A0AAD6V0G3"/>
<dbReference type="EMBL" id="JARJCW010000077">
    <property type="protein sequence ID" value="KAJ7197652.1"/>
    <property type="molecule type" value="Genomic_DNA"/>
</dbReference>
<accession>A0AAD6V0G3</accession>
<keyword evidence="2" id="KW-1185">Reference proteome</keyword>
<proteinExistence type="predicted"/>
<protein>
    <submittedName>
        <fullName evidence="1">Uncharacterized protein</fullName>
    </submittedName>
</protein>
<comment type="caution">
    <text evidence="1">The sequence shown here is derived from an EMBL/GenBank/DDBJ whole genome shotgun (WGS) entry which is preliminary data.</text>
</comment>
<evidence type="ECO:0000313" key="1">
    <source>
        <dbReference type="EMBL" id="KAJ7197652.1"/>
    </source>
</evidence>
<name>A0AAD6V0G3_9AGAR</name>
<organism evidence="1 2">
    <name type="scientific">Mycena pura</name>
    <dbReference type="NCBI Taxonomy" id="153505"/>
    <lineage>
        <taxon>Eukaryota</taxon>
        <taxon>Fungi</taxon>
        <taxon>Dikarya</taxon>
        <taxon>Basidiomycota</taxon>
        <taxon>Agaricomycotina</taxon>
        <taxon>Agaricomycetes</taxon>
        <taxon>Agaricomycetidae</taxon>
        <taxon>Agaricales</taxon>
        <taxon>Marasmiineae</taxon>
        <taxon>Mycenaceae</taxon>
        <taxon>Mycena</taxon>
    </lineage>
</organism>
<dbReference type="Proteomes" id="UP001219525">
    <property type="component" value="Unassembled WGS sequence"/>
</dbReference>